<evidence type="ECO:0000313" key="1">
    <source>
        <dbReference type="EMBL" id="MCR9015226.1"/>
    </source>
</evidence>
<dbReference type="Proteomes" id="UP001142175">
    <property type="component" value="Unassembled WGS sequence"/>
</dbReference>
<evidence type="ECO:0000313" key="2">
    <source>
        <dbReference type="Proteomes" id="UP001142175"/>
    </source>
</evidence>
<gene>
    <name evidence="1" type="ORF">NU887_09280</name>
</gene>
<protein>
    <submittedName>
        <fullName evidence="1">Uncharacterized protein</fullName>
    </submittedName>
</protein>
<sequence length="540" mass="59984">MKTLNFLSILFFLFTGTIHLSFSQKLTLRLGSDPATVEHDADPILTGYKGNPRSFDKIPNIDELKKIEIDPKLIISAIPNPSFKIKTNLSDNIQDLLLNDGKLSFSNLGSNVNYVEFIVNNGSGTLQNNIFKFSINSSSKPVNNTKSAPKDFTPFPFPIFSNSFDQTTFNKHHRILIIDGTSRNNLNRGFSLKKGDKKDSTNLLLKDVNALVTGKSLSVFTKNIGLRNLDYIRVSVNGSDYTFNAGVSNLLELASALDPEEELKNLEGLTSEEIKTENEKQNRIAQEYFSSIQNHLNDINELSIEDFQTLQQYQSLLLDSIKGIRLDPTSIVMVSKIVSFTPKYINLTSFPLTIPNNDEVTISTEVKYKGIQPNSISSGTFKTTGALSVNVGSAIYLTGLKNNKVYTEPVIVSGQADELRAVIDEDDQLSVGVGINSEVTYRTGSIFRPAINIGFFVPFDEEITPFFALGPALSIIDSKVSLNFSYGFAFGKINSINERYRDTNLNNIPNFSELDLIQKVWSKSWYVGIGVGYNINSSDK</sequence>
<comment type="caution">
    <text evidence="1">The sequence shown here is derived from an EMBL/GenBank/DDBJ whole genome shotgun (WGS) entry which is preliminary data.</text>
</comment>
<reference evidence="1" key="1">
    <citation type="submission" date="2022-08" db="EMBL/GenBank/DDBJ databases">
        <authorList>
            <person name="Zhang D."/>
        </authorList>
    </citation>
    <scope>NUCLEOTIDE SEQUENCE</scope>
    <source>
        <strain evidence="1">XJ19-11</strain>
    </source>
</reference>
<accession>A0A9X2P5H9</accession>
<proteinExistence type="predicted"/>
<organism evidence="1 2">
    <name type="scientific">Aquiflexum gelatinilyticum</name>
    <dbReference type="NCBI Taxonomy" id="2961943"/>
    <lineage>
        <taxon>Bacteria</taxon>
        <taxon>Pseudomonadati</taxon>
        <taxon>Bacteroidota</taxon>
        <taxon>Cytophagia</taxon>
        <taxon>Cytophagales</taxon>
        <taxon>Cyclobacteriaceae</taxon>
        <taxon>Aquiflexum</taxon>
    </lineage>
</organism>
<name>A0A9X2P5H9_9BACT</name>
<dbReference type="AlphaFoldDB" id="A0A9X2P5H9"/>
<keyword evidence="2" id="KW-1185">Reference proteome</keyword>
<dbReference type="EMBL" id="JANSUY010000005">
    <property type="protein sequence ID" value="MCR9015226.1"/>
    <property type="molecule type" value="Genomic_DNA"/>
</dbReference>
<dbReference type="RefSeq" id="WP_258423087.1">
    <property type="nucleotide sequence ID" value="NZ_JANSUY010000005.1"/>
</dbReference>